<evidence type="ECO:0000256" key="9">
    <source>
        <dbReference type="ARBA" id="ARBA00031636"/>
    </source>
</evidence>
<dbReference type="Pfam" id="PF01554">
    <property type="entry name" value="MatE"/>
    <property type="match status" value="2"/>
</dbReference>
<evidence type="ECO:0000313" key="11">
    <source>
        <dbReference type="EMBL" id="AEE17595.1"/>
    </source>
</evidence>
<evidence type="ECO:0000256" key="6">
    <source>
        <dbReference type="ARBA" id="ARBA00022989"/>
    </source>
</evidence>
<reference evidence="12" key="1">
    <citation type="submission" date="2011-04" db="EMBL/GenBank/DDBJ databases">
        <title>The complete genome of Treponema brennaborense DSM 12168.</title>
        <authorList>
            <person name="Lucas S."/>
            <person name="Han J."/>
            <person name="Lapidus A."/>
            <person name="Bruce D."/>
            <person name="Goodwin L."/>
            <person name="Pitluck S."/>
            <person name="Peters L."/>
            <person name="Kyrpides N."/>
            <person name="Mavromatis K."/>
            <person name="Ivanova N."/>
            <person name="Mikhailova N."/>
            <person name="Pagani I."/>
            <person name="Teshima H."/>
            <person name="Detter J.C."/>
            <person name="Tapia R."/>
            <person name="Han C."/>
            <person name="Land M."/>
            <person name="Hauser L."/>
            <person name="Markowitz V."/>
            <person name="Cheng J.-F."/>
            <person name="Hugenholtz P."/>
            <person name="Woyke T."/>
            <person name="Wu D."/>
            <person name="Gronow S."/>
            <person name="Wellnitz S."/>
            <person name="Brambilla E."/>
            <person name="Klenk H.-P."/>
            <person name="Eisen J.A."/>
        </authorList>
    </citation>
    <scope>NUCLEOTIDE SEQUENCE [LARGE SCALE GENOMIC DNA]</scope>
    <source>
        <strain evidence="12">DSM 12168 / CIP 105900 / DD5/3</strain>
    </source>
</reference>
<dbReference type="CDD" id="cd13138">
    <property type="entry name" value="MATE_yoeA_like"/>
    <property type="match status" value="1"/>
</dbReference>
<protein>
    <recommendedName>
        <fullName evidence="9">Multidrug-efflux transporter</fullName>
    </recommendedName>
</protein>
<keyword evidence="12" id="KW-1185">Reference proteome</keyword>
<dbReference type="InterPro" id="IPR048279">
    <property type="entry name" value="MdtK-like"/>
</dbReference>
<dbReference type="EMBL" id="CP002696">
    <property type="protein sequence ID" value="AEE17595.1"/>
    <property type="molecule type" value="Genomic_DNA"/>
</dbReference>
<gene>
    <name evidence="11" type="ordered locus">Trebr_2183</name>
</gene>
<comment type="subcellular location">
    <subcellularLocation>
        <location evidence="1">Cell membrane</location>
        <topology evidence="1">Multi-pass membrane protein</topology>
    </subcellularLocation>
</comment>
<dbReference type="AlphaFoldDB" id="F4LL21"/>
<feature type="transmembrane region" description="Helical" evidence="10">
    <location>
        <begin position="150"/>
        <end position="172"/>
    </location>
</feature>
<dbReference type="InterPro" id="IPR050222">
    <property type="entry name" value="MATE_MdtK"/>
</dbReference>
<dbReference type="KEGG" id="tbe:Trebr_2183"/>
<evidence type="ECO:0000256" key="5">
    <source>
        <dbReference type="ARBA" id="ARBA00022692"/>
    </source>
</evidence>
<sequence>MILINMPMCRPCGYKTSRDWRGREAGKNGPERNVFTGREVKPRKARVRRRALPIRFYSYMVKMTTGNIPRHLVSYAVPLVLGNVFQLTYNAVDSIVLGRFAGTVPLAAVGVASPVMNIVIFVLVGLCMGASILMSGFFGAEDYGTLKRQISTALFPGLAFTAVLSAVGIAFVRPLLQLIRTPPELLDTAASYLRIVFGSLAFTFLYNLFASALRSVGDSRTPIVCVVISAVLNGVLDFIFVARCGWGANGAAWATAGAQVVSAVLCVGYVYARQPLLRILARDVVVDAALLKKTVQFSWVSAMQQTCLYVGKLFVQGAVNPLGVGTIAAYNAVTRVDDFAFSPQQSISHSLTTFLAQNRGAEKTERLRSGIRAGMLIETAYWVGIGTAVFFCAEPIMRLFVGAQAAVVLSGSSYLRAMAFFYLLPAWTNGLQGIFRGMGDVRVTLVSTLLQMGARVAFVYVLAPRFGIQGIAYACALGWVVMIAYEFPMYVKRIRGRLGRAGDFGKA</sequence>
<feature type="transmembrane region" description="Helical" evidence="10">
    <location>
        <begin position="468"/>
        <end position="487"/>
    </location>
</feature>
<feature type="transmembrane region" description="Helical" evidence="10">
    <location>
        <begin position="380"/>
        <end position="401"/>
    </location>
</feature>
<evidence type="ECO:0000256" key="2">
    <source>
        <dbReference type="ARBA" id="ARBA00022448"/>
    </source>
</evidence>
<keyword evidence="7" id="KW-0406">Ion transport</keyword>
<feature type="transmembrane region" description="Helical" evidence="10">
    <location>
        <begin position="252"/>
        <end position="272"/>
    </location>
</feature>
<dbReference type="PANTHER" id="PTHR43298:SF2">
    <property type="entry name" value="FMN_FAD EXPORTER YEEO-RELATED"/>
    <property type="match status" value="1"/>
</dbReference>
<dbReference type="Proteomes" id="UP000006546">
    <property type="component" value="Chromosome"/>
</dbReference>
<dbReference type="PANTHER" id="PTHR43298">
    <property type="entry name" value="MULTIDRUG RESISTANCE PROTEIN NORM-RELATED"/>
    <property type="match status" value="1"/>
</dbReference>
<dbReference type="STRING" id="906968.Trebr_2183"/>
<feature type="transmembrane region" description="Helical" evidence="10">
    <location>
        <begin position="413"/>
        <end position="431"/>
    </location>
</feature>
<feature type="transmembrane region" description="Helical" evidence="10">
    <location>
        <begin position="221"/>
        <end position="240"/>
    </location>
</feature>
<proteinExistence type="predicted"/>
<keyword evidence="5 10" id="KW-0812">Transmembrane</keyword>
<evidence type="ECO:0000256" key="8">
    <source>
        <dbReference type="ARBA" id="ARBA00023136"/>
    </source>
</evidence>
<feature type="transmembrane region" description="Helical" evidence="10">
    <location>
        <begin position="192"/>
        <end position="209"/>
    </location>
</feature>
<keyword evidence="8 10" id="KW-0472">Membrane</keyword>
<organism evidence="11 12">
    <name type="scientific">Treponema brennaborense (strain DSM 12168 / CIP 105900 / DD5/3)</name>
    <dbReference type="NCBI Taxonomy" id="906968"/>
    <lineage>
        <taxon>Bacteria</taxon>
        <taxon>Pseudomonadati</taxon>
        <taxon>Spirochaetota</taxon>
        <taxon>Spirochaetia</taxon>
        <taxon>Spirochaetales</taxon>
        <taxon>Treponemataceae</taxon>
        <taxon>Treponema</taxon>
    </lineage>
</organism>
<dbReference type="GO" id="GO:0006811">
    <property type="term" value="P:monoatomic ion transport"/>
    <property type="evidence" value="ECO:0007669"/>
    <property type="project" value="UniProtKB-KW"/>
</dbReference>
<dbReference type="PIRSF" id="PIRSF006603">
    <property type="entry name" value="DinF"/>
    <property type="match status" value="1"/>
</dbReference>
<feature type="transmembrane region" description="Helical" evidence="10">
    <location>
        <begin position="443"/>
        <end position="462"/>
    </location>
</feature>
<evidence type="ECO:0000256" key="3">
    <source>
        <dbReference type="ARBA" id="ARBA00022449"/>
    </source>
</evidence>
<dbReference type="NCBIfam" id="TIGR00797">
    <property type="entry name" value="matE"/>
    <property type="match status" value="1"/>
</dbReference>
<evidence type="ECO:0000256" key="10">
    <source>
        <dbReference type="SAM" id="Phobius"/>
    </source>
</evidence>
<name>F4LL21_TREBD</name>
<evidence type="ECO:0000313" key="12">
    <source>
        <dbReference type="Proteomes" id="UP000006546"/>
    </source>
</evidence>
<evidence type="ECO:0000256" key="1">
    <source>
        <dbReference type="ARBA" id="ARBA00004651"/>
    </source>
</evidence>
<dbReference type="GO" id="GO:0015297">
    <property type="term" value="F:antiporter activity"/>
    <property type="evidence" value="ECO:0007669"/>
    <property type="project" value="UniProtKB-KW"/>
</dbReference>
<evidence type="ECO:0000256" key="7">
    <source>
        <dbReference type="ARBA" id="ARBA00023065"/>
    </source>
</evidence>
<feature type="transmembrane region" description="Helical" evidence="10">
    <location>
        <begin position="72"/>
        <end position="92"/>
    </location>
</feature>
<accession>F4LL21</accession>
<dbReference type="GO" id="GO:0042910">
    <property type="term" value="F:xenobiotic transmembrane transporter activity"/>
    <property type="evidence" value="ECO:0007669"/>
    <property type="project" value="InterPro"/>
</dbReference>
<keyword evidence="3" id="KW-0050">Antiport</keyword>
<dbReference type="HOGENOM" id="CLU_012893_5_0_12"/>
<keyword evidence="2" id="KW-0813">Transport</keyword>
<dbReference type="eggNOG" id="COG0534">
    <property type="taxonomic scope" value="Bacteria"/>
</dbReference>
<keyword evidence="4" id="KW-1003">Cell membrane</keyword>
<feature type="transmembrane region" description="Helical" evidence="10">
    <location>
        <begin position="112"/>
        <end position="138"/>
    </location>
</feature>
<dbReference type="GO" id="GO:0005886">
    <property type="term" value="C:plasma membrane"/>
    <property type="evidence" value="ECO:0007669"/>
    <property type="project" value="UniProtKB-SubCell"/>
</dbReference>
<evidence type="ECO:0000256" key="4">
    <source>
        <dbReference type="ARBA" id="ARBA00022475"/>
    </source>
</evidence>
<dbReference type="InterPro" id="IPR002528">
    <property type="entry name" value="MATE_fam"/>
</dbReference>
<keyword evidence="6 10" id="KW-1133">Transmembrane helix</keyword>